<reference evidence="2" key="1">
    <citation type="submission" date="2024-05" db="EMBL/GenBank/DDBJ databases">
        <title>Whole genome shotgun sequence of Streptomyces violascens NBRC 12920.</title>
        <authorList>
            <person name="Komaki H."/>
            <person name="Tamura T."/>
        </authorList>
    </citation>
    <scope>NUCLEOTIDE SEQUENCE</scope>
    <source>
        <strain evidence="2">NBRC 12920</strain>
    </source>
</reference>
<sequence length="140" mass="15333">MTAAPYRVLVTGSRDWRDEQRVRRELACAWQESGRPIVVVHGACDTGADRHAALWVRDCRATLLGGVTDEPHPAAWKQGPGAGPARNRLMVDSRPSLCLAFIAPCTKWNCTRPDVHGSHGASQCAAYAEVRGITTRRFTP</sequence>
<evidence type="ECO:0000259" key="1">
    <source>
        <dbReference type="Pfam" id="PF10686"/>
    </source>
</evidence>
<evidence type="ECO:0000313" key="3">
    <source>
        <dbReference type="Proteomes" id="UP001050808"/>
    </source>
</evidence>
<protein>
    <recommendedName>
        <fullName evidence="1">YspA cpYpsA-related SLOG domain-containing protein</fullName>
    </recommendedName>
</protein>
<gene>
    <name evidence="2" type="ORF">Sviol_62950</name>
</gene>
<accession>A0ABQ3QX80</accession>
<name>A0ABQ3QX80_9ACTN</name>
<dbReference type="InterPro" id="IPR019627">
    <property type="entry name" value="YAcAr"/>
</dbReference>
<proteinExistence type="predicted"/>
<dbReference type="EMBL" id="BNDY01000017">
    <property type="protein sequence ID" value="GHI41887.1"/>
    <property type="molecule type" value="Genomic_DNA"/>
</dbReference>
<dbReference type="Proteomes" id="UP001050808">
    <property type="component" value="Unassembled WGS sequence"/>
</dbReference>
<evidence type="ECO:0000313" key="2">
    <source>
        <dbReference type="EMBL" id="GHI41887.1"/>
    </source>
</evidence>
<dbReference type="RefSeq" id="WP_189963379.1">
    <property type="nucleotide sequence ID" value="NZ_BMUA01000008.1"/>
</dbReference>
<organism evidence="2 3">
    <name type="scientific">Streptomyces violascens</name>
    <dbReference type="NCBI Taxonomy" id="67381"/>
    <lineage>
        <taxon>Bacteria</taxon>
        <taxon>Bacillati</taxon>
        <taxon>Actinomycetota</taxon>
        <taxon>Actinomycetes</taxon>
        <taxon>Kitasatosporales</taxon>
        <taxon>Streptomycetaceae</taxon>
        <taxon>Streptomyces</taxon>
    </lineage>
</organism>
<keyword evidence="3" id="KW-1185">Reference proteome</keyword>
<comment type="caution">
    <text evidence="2">The sequence shown here is derived from an EMBL/GenBank/DDBJ whole genome shotgun (WGS) entry which is preliminary data.</text>
</comment>
<feature type="domain" description="YspA cpYpsA-related SLOG" evidence="1">
    <location>
        <begin position="7"/>
        <end position="59"/>
    </location>
</feature>
<dbReference type="Pfam" id="PF10686">
    <property type="entry name" value="YAcAr"/>
    <property type="match status" value="1"/>
</dbReference>